<feature type="transmembrane region" description="Helical" evidence="14">
    <location>
        <begin position="89"/>
        <end position="107"/>
    </location>
</feature>
<evidence type="ECO:0000256" key="6">
    <source>
        <dbReference type="ARBA" id="ARBA00023136"/>
    </source>
</evidence>
<keyword evidence="7" id="KW-0564">Palmitate</keyword>
<dbReference type="SUPFAM" id="SSF81321">
    <property type="entry name" value="Family A G protein-coupled receptor-like"/>
    <property type="match status" value="1"/>
</dbReference>
<evidence type="ECO:0000259" key="15">
    <source>
        <dbReference type="PROSITE" id="PS50262"/>
    </source>
</evidence>
<dbReference type="PANTHER" id="PTHR24229:SF2">
    <property type="entry name" value="DELTA-TYPE OPIOID RECEPTOR"/>
    <property type="match status" value="1"/>
</dbReference>
<keyword evidence="11 13" id="KW-0807">Transducer</keyword>
<dbReference type="CDD" id="cd15089">
    <property type="entry name" value="7tmA_Delta_opioid_R"/>
    <property type="match status" value="1"/>
</dbReference>
<feature type="domain" description="G-protein coupled receptors family 1 profile" evidence="15">
    <location>
        <begin position="69"/>
        <end position="322"/>
    </location>
</feature>
<gene>
    <name evidence="16" type="primary">oprd1</name>
</gene>
<reference evidence="16" key="3">
    <citation type="submission" date="2025-09" db="UniProtKB">
        <authorList>
            <consortium name="Ensembl"/>
        </authorList>
    </citation>
    <scope>IDENTIFICATION</scope>
</reference>
<evidence type="ECO:0000256" key="12">
    <source>
        <dbReference type="ARBA" id="ARBA00023288"/>
    </source>
</evidence>
<evidence type="ECO:0000313" key="16">
    <source>
        <dbReference type="Ensembl" id="ENSSFOP00015034714.2"/>
    </source>
</evidence>
<dbReference type="Ensembl" id="ENSSFOT00015035094.2">
    <property type="protein sequence ID" value="ENSSFOP00015034714.2"/>
    <property type="gene ID" value="ENSSFOG00015021784.2"/>
</dbReference>
<dbReference type="GO" id="GO:0007218">
    <property type="term" value="P:neuropeptide signaling pathway"/>
    <property type="evidence" value="ECO:0007669"/>
    <property type="project" value="TreeGrafter"/>
</dbReference>
<feature type="transmembrane region" description="Helical" evidence="14">
    <location>
        <begin position="299"/>
        <end position="325"/>
    </location>
</feature>
<protein>
    <submittedName>
        <fullName evidence="16">Opioid receptor, delta 1a</fullName>
    </submittedName>
</protein>
<keyword evidence="12" id="KW-0449">Lipoprotein</keyword>
<evidence type="ECO:0000256" key="7">
    <source>
        <dbReference type="ARBA" id="ARBA00023139"/>
    </source>
</evidence>
<evidence type="ECO:0000256" key="10">
    <source>
        <dbReference type="ARBA" id="ARBA00023180"/>
    </source>
</evidence>
<dbReference type="PRINTS" id="PR00237">
    <property type="entry name" value="GPCRRHODOPSN"/>
</dbReference>
<evidence type="ECO:0000256" key="13">
    <source>
        <dbReference type="RuleBase" id="RU000688"/>
    </source>
</evidence>
<organism evidence="16 17">
    <name type="scientific">Scleropages formosus</name>
    <name type="common">Asian bonytongue</name>
    <name type="synonym">Osteoglossum formosum</name>
    <dbReference type="NCBI Taxonomy" id="113540"/>
    <lineage>
        <taxon>Eukaryota</taxon>
        <taxon>Metazoa</taxon>
        <taxon>Chordata</taxon>
        <taxon>Craniata</taxon>
        <taxon>Vertebrata</taxon>
        <taxon>Euteleostomi</taxon>
        <taxon>Actinopterygii</taxon>
        <taxon>Neopterygii</taxon>
        <taxon>Teleostei</taxon>
        <taxon>Osteoglossocephala</taxon>
        <taxon>Osteoglossomorpha</taxon>
        <taxon>Osteoglossiformes</taxon>
        <taxon>Osteoglossidae</taxon>
        <taxon>Scleropages</taxon>
    </lineage>
</organism>
<dbReference type="InterPro" id="IPR001418">
    <property type="entry name" value="Opioid_rcpt"/>
</dbReference>
<evidence type="ECO:0000313" key="17">
    <source>
        <dbReference type="Proteomes" id="UP000694397"/>
    </source>
</evidence>
<dbReference type="Proteomes" id="UP000694397">
    <property type="component" value="Chromosome 8"/>
</dbReference>
<keyword evidence="4 14" id="KW-1133">Transmembrane helix</keyword>
<feature type="transmembrane region" description="Helical" evidence="14">
    <location>
        <begin position="127"/>
        <end position="147"/>
    </location>
</feature>
<evidence type="ECO:0000256" key="4">
    <source>
        <dbReference type="ARBA" id="ARBA00022989"/>
    </source>
</evidence>
<dbReference type="GO" id="GO:0043005">
    <property type="term" value="C:neuron projection"/>
    <property type="evidence" value="ECO:0007669"/>
    <property type="project" value="TreeGrafter"/>
</dbReference>
<feature type="transmembrane region" description="Helical" evidence="14">
    <location>
        <begin position="168"/>
        <end position="191"/>
    </location>
</feature>
<dbReference type="InterPro" id="IPR000276">
    <property type="entry name" value="GPCR_Rhodpsn"/>
</dbReference>
<dbReference type="Pfam" id="PF00001">
    <property type="entry name" value="7tm_1"/>
    <property type="match status" value="1"/>
</dbReference>
<reference evidence="16 17" key="1">
    <citation type="submission" date="2019-04" db="EMBL/GenBank/DDBJ databases">
        <authorList>
            <consortium name="Wellcome Sanger Institute Data Sharing"/>
        </authorList>
    </citation>
    <scope>NUCLEOTIDE SEQUENCE [LARGE SCALE GENOMIC DNA]</scope>
</reference>
<feature type="transmembrane region" description="Helical" evidence="14">
    <location>
        <begin position="211"/>
        <end position="242"/>
    </location>
</feature>
<keyword evidence="6 14" id="KW-0472">Membrane</keyword>
<evidence type="ECO:0000256" key="9">
    <source>
        <dbReference type="ARBA" id="ARBA00023170"/>
    </source>
</evidence>
<dbReference type="GO" id="GO:0005886">
    <property type="term" value="C:plasma membrane"/>
    <property type="evidence" value="ECO:0007669"/>
    <property type="project" value="UniProtKB-SubCell"/>
</dbReference>
<evidence type="ECO:0000256" key="2">
    <source>
        <dbReference type="ARBA" id="ARBA00022475"/>
    </source>
</evidence>
<evidence type="ECO:0000256" key="14">
    <source>
        <dbReference type="SAM" id="Phobius"/>
    </source>
</evidence>
<name>A0A8C9SCR7_SCLFO</name>
<dbReference type="GO" id="GO:0038046">
    <property type="term" value="F:G protein-coupled enkephalin receptor activity"/>
    <property type="evidence" value="ECO:0007669"/>
    <property type="project" value="TreeGrafter"/>
</dbReference>
<comment type="similarity">
    <text evidence="13">Belongs to the G-protein coupled receptor 1 family.</text>
</comment>
<dbReference type="InterPro" id="IPR017452">
    <property type="entry name" value="GPCR_Rhodpsn_7TM"/>
</dbReference>
<keyword evidence="17" id="KW-1185">Reference proteome</keyword>
<dbReference type="PRINTS" id="PR00384">
    <property type="entry name" value="OPIOIDR"/>
</dbReference>
<dbReference type="GeneTree" id="ENSGT00940000157669"/>
<accession>A0A8C9SCR7</accession>
<reference evidence="16" key="2">
    <citation type="submission" date="2025-08" db="UniProtKB">
        <authorList>
            <consortium name="Ensembl"/>
        </authorList>
    </citation>
    <scope>IDENTIFICATION</scope>
</reference>
<dbReference type="GO" id="GO:0042923">
    <property type="term" value="F:neuropeptide binding"/>
    <property type="evidence" value="ECO:0007669"/>
    <property type="project" value="TreeGrafter"/>
</dbReference>
<dbReference type="Gene3D" id="1.20.1070.10">
    <property type="entry name" value="Rhodopsin 7-helix transmembrane proteins"/>
    <property type="match status" value="1"/>
</dbReference>
<dbReference type="PROSITE" id="PS00237">
    <property type="entry name" value="G_PROTEIN_RECEP_F1_1"/>
    <property type="match status" value="1"/>
</dbReference>
<comment type="subcellular location">
    <subcellularLocation>
        <location evidence="1">Cell membrane</location>
        <topology evidence="1">Multi-pass membrane protein</topology>
    </subcellularLocation>
</comment>
<evidence type="ECO:0000256" key="5">
    <source>
        <dbReference type="ARBA" id="ARBA00023040"/>
    </source>
</evidence>
<feature type="transmembrane region" description="Helical" evidence="14">
    <location>
        <begin position="49"/>
        <end position="77"/>
    </location>
</feature>
<keyword evidence="5 13" id="KW-0297">G-protein coupled receptor</keyword>
<dbReference type="FunFam" id="1.20.1070.10:FF:000014">
    <property type="entry name" value="Kappa-type opioid receptor 1"/>
    <property type="match status" value="1"/>
</dbReference>
<proteinExistence type="inferred from homology"/>
<keyword evidence="9 13" id="KW-0675">Receptor</keyword>
<keyword evidence="2" id="KW-1003">Cell membrane</keyword>
<dbReference type="PROSITE" id="PS50262">
    <property type="entry name" value="G_PROTEIN_RECEP_F1_2"/>
    <property type="match status" value="1"/>
</dbReference>
<dbReference type="AlphaFoldDB" id="A0A8C9SCR7"/>
<evidence type="ECO:0000256" key="3">
    <source>
        <dbReference type="ARBA" id="ARBA00022692"/>
    </source>
</evidence>
<dbReference type="OrthoDB" id="6076970at2759"/>
<evidence type="ECO:0000256" key="1">
    <source>
        <dbReference type="ARBA" id="ARBA00004651"/>
    </source>
</evidence>
<sequence>MEPSTVSTAEFYYSVIPLNVTFHDEDAQSNMSNGSNYTEQSTARSATGIIIAISVTALYSVICVVGLLGNILVMYGVVRYTKMKTATNIYIFNLALADALATSTLPFQSAKYLMNTWPFGELICKVVIAIDYYNMFTSIFTLTMMSVDRYIAVCHPVRALDFRTPIKAKIINVCVWILSSAVGVPIMIMAITKVNDKGKTVCTLKFPDPDWYWDTVTKICVFIFAFVVPVLVITICYGLMILRLKSVRLLSGSKEKDKNLRRITRMVLVVVAAFIVCWTPIHIFIIVKTLVEVDQKNPFVIASWHLCIALGYTNSSLNPVLYAFLDENFKRCFRDFCLPFRSRIEQNSFSRARNMTREPVSVCAPSEAGKKPV</sequence>
<dbReference type="PANTHER" id="PTHR24229">
    <property type="entry name" value="NEUROPEPTIDES RECEPTOR"/>
    <property type="match status" value="1"/>
</dbReference>
<keyword evidence="10" id="KW-0325">Glycoprotein</keyword>
<keyword evidence="3 13" id="KW-0812">Transmembrane</keyword>
<evidence type="ECO:0000256" key="11">
    <source>
        <dbReference type="ARBA" id="ARBA00023224"/>
    </source>
</evidence>
<feature type="transmembrane region" description="Helical" evidence="14">
    <location>
        <begin position="263"/>
        <end position="287"/>
    </location>
</feature>
<keyword evidence="8" id="KW-1015">Disulfide bond</keyword>
<evidence type="ECO:0000256" key="8">
    <source>
        <dbReference type="ARBA" id="ARBA00023157"/>
    </source>
</evidence>